<dbReference type="FunFam" id="3.40.50.11210:FF:000002">
    <property type="entry name" value="Signal-induced proliferation-associated 1-like protein 1"/>
    <property type="match status" value="1"/>
</dbReference>
<evidence type="ECO:0000313" key="7">
    <source>
        <dbReference type="Proteomes" id="UP000001593"/>
    </source>
</evidence>
<feature type="domain" description="PDZ" evidence="5">
    <location>
        <begin position="462"/>
        <end position="538"/>
    </location>
</feature>
<dbReference type="STRING" id="45351.A7S022"/>
<dbReference type="Gene3D" id="2.30.42.10">
    <property type="match status" value="1"/>
</dbReference>
<protein>
    <recommendedName>
        <fullName evidence="8">Signal-induced proliferation-associated 1-like protein 2</fullName>
    </recommendedName>
</protein>
<evidence type="ECO:0000313" key="6">
    <source>
        <dbReference type="EMBL" id="EDO42942.1"/>
    </source>
</evidence>
<dbReference type="KEGG" id="nve:5514835"/>
<keyword evidence="7" id="KW-1185">Reference proteome</keyword>
<dbReference type="PANTHER" id="PTHR15711:SF22">
    <property type="entry name" value="RAP-GAP DOMAIN-CONTAINING PROTEIN"/>
    <property type="match status" value="1"/>
</dbReference>
<dbReference type="PhylomeDB" id="A7S022"/>
<accession>A7S022</accession>
<dbReference type="InterPro" id="IPR036034">
    <property type="entry name" value="PDZ_sf"/>
</dbReference>
<keyword evidence="3" id="KW-0175">Coiled coil</keyword>
<evidence type="ECO:0000256" key="2">
    <source>
        <dbReference type="ARBA" id="ARBA00022553"/>
    </source>
</evidence>
<dbReference type="SMART" id="SM00228">
    <property type="entry name" value="PDZ"/>
    <property type="match status" value="1"/>
</dbReference>
<evidence type="ECO:0000256" key="3">
    <source>
        <dbReference type="ARBA" id="ARBA00023054"/>
    </source>
</evidence>
<evidence type="ECO:0008006" key="8">
    <source>
        <dbReference type="Google" id="ProtNLM"/>
    </source>
</evidence>
<dbReference type="PROSITE" id="PS50106">
    <property type="entry name" value="PDZ"/>
    <property type="match status" value="1"/>
</dbReference>
<feature type="non-terminal residue" evidence="6">
    <location>
        <position position="544"/>
    </location>
</feature>
<dbReference type="Gene3D" id="3.40.50.11210">
    <property type="entry name" value="Rap/Ran-GAP"/>
    <property type="match status" value="1"/>
</dbReference>
<evidence type="ECO:0000259" key="4">
    <source>
        <dbReference type="PROSITE" id="PS50085"/>
    </source>
</evidence>
<dbReference type="Pfam" id="PF00595">
    <property type="entry name" value="PDZ"/>
    <property type="match status" value="1"/>
</dbReference>
<dbReference type="Proteomes" id="UP000001593">
    <property type="component" value="Unassembled WGS sequence"/>
</dbReference>
<organism evidence="6 7">
    <name type="scientific">Nematostella vectensis</name>
    <name type="common">Starlet sea anemone</name>
    <dbReference type="NCBI Taxonomy" id="45351"/>
    <lineage>
        <taxon>Eukaryota</taxon>
        <taxon>Metazoa</taxon>
        <taxon>Cnidaria</taxon>
        <taxon>Anthozoa</taxon>
        <taxon>Hexacorallia</taxon>
        <taxon>Actiniaria</taxon>
        <taxon>Edwardsiidae</taxon>
        <taxon>Nematostella</taxon>
    </lineage>
</organism>
<evidence type="ECO:0000259" key="5">
    <source>
        <dbReference type="PROSITE" id="PS50106"/>
    </source>
</evidence>
<keyword evidence="2" id="KW-0597">Phosphoprotein</keyword>
<dbReference type="SUPFAM" id="SSF111347">
    <property type="entry name" value="Rap/Ran-GAP"/>
    <property type="match status" value="1"/>
</dbReference>
<dbReference type="InterPro" id="IPR050989">
    <property type="entry name" value="Rap1_Ran_GAP"/>
</dbReference>
<dbReference type="InterPro" id="IPR035974">
    <property type="entry name" value="Rap/Ran-GAP_sf"/>
</dbReference>
<dbReference type="InterPro" id="IPR001478">
    <property type="entry name" value="PDZ"/>
</dbReference>
<dbReference type="PROSITE" id="PS50085">
    <property type="entry name" value="RAPGAP"/>
    <property type="match status" value="1"/>
</dbReference>
<proteinExistence type="predicted"/>
<dbReference type="eggNOG" id="KOG3686">
    <property type="taxonomic scope" value="Eukaryota"/>
</dbReference>
<name>A7S022_NEMVE</name>
<dbReference type="OrthoDB" id="2499658at2759"/>
<evidence type="ECO:0000256" key="1">
    <source>
        <dbReference type="ARBA" id="ARBA00022468"/>
    </source>
</evidence>
<dbReference type="SUPFAM" id="SSF50156">
    <property type="entry name" value="PDZ domain-like"/>
    <property type="match status" value="1"/>
</dbReference>
<keyword evidence="1" id="KW-0343">GTPase activation</keyword>
<sequence length="544" mass="60654">HLTYLGMDDRLGPVAVSLKREKLDENSSLIRNDTDGGTQYQYRIICRTSELTTLRGNILEEAIPSTSRHGTARALPAKDILEYVVPEIQLPQLKLALPTIKVPEQLMKLDEQGMTNQYKVGILYCKAGQSTEEEMYNNQVSSPAFDEFLNLIGKKVRLKGFDGYRAQLDNRNDSTGEYSVYTKFNNREIMFHVSTLLPWTPNNKQQLLRKRHIGNDIVTIVFQEPGALAFTPKNIRSHFQHVFIVIRVFNPCSDNTYYRVAMSRSKDVPPFGPPIPAGPKFGKQKAFANFLLAKIINAENAAHKSEKFSAMATRTRHEYLKDLATNYISGTTLDSGTKSFGKFSLSSKKKEKIHPPICPEIVCRGGLAWHVQVEDYRNSTMIECVMAISADTLVLVDSSTKETLFSVPCKAIIGWTALSASIKVFYGSGDCLVVNIPTYESDDLPEIVRRLGAVTIGCQTQTLTLRRNVHGQLGFHVQYEGLVADVEMGGYAYQAGLRQGCRLVEINGMIVATLSHDQMIDILRKPGSVTVVVVSPLPSGKPRK</sequence>
<feature type="domain" description="Rap-GAP" evidence="4">
    <location>
        <begin position="106"/>
        <end position="323"/>
    </location>
</feature>
<gene>
    <name evidence="6" type="ORF">NEMVEDRAFT_v1g99556</name>
</gene>
<dbReference type="GO" id="GO:0005737">
    <property type="term" value="C:cytoplasm"/>
    <property type="evidence" value="ECO:0000318"/>
    <property type="project" value="GO_Central"/>
</dbReference>
<dbReference type="InterPro" id="IPR000331">
    <property type="entry name" value="Rap/Ran_GAP_dom"/>
</dbReference>
<dbReference type="HOGENOM" id="CLU_002127_1_0_1"/>
<dbReference type="OMA" id="FDQYKGG"/>
<dbReference type="Pfam" id="PF02145">
    <property type="entry name" value="Rap_GAP"/>
    <property type="match status" value="1"/>
</dbReference>
<dbReference type="PANTHER" id="PTHR15711">
    <property type="entry name" value="RAP GTPASE-ACTIVATING PROTEIN"/>
    <property type="match status" value="1"/>
</dbReference>
<dbReference type="InParanoid" id="A7S022"/>
<reference evidence="6 7" key="1">
    <citation type="journal article" date="2007" name="Science">
        <title>Sea anemone genome reveals ancestral eumetazoan gene repertoire and genomic organization.</title>
        <authorList>
            <person name="Putnam N.H."/>
            <person name="Srivastava M."/>
            <person name="Hellsten U."/>
            <person name="Dirks B."/>
            <person name="Chapman J."/>
            <person name="Salamov A."/>
            <person name="Terry A."/>
            <person name="Shapiro H."/>
            <person name="Lindquist E."/>
            <person name="Kapitonov V.V."/>
            <person name="Jurka J."/>
            <person name="Genikhovich G."/>
            <person name="Grigoriev I.V."/>
            <person name="Lucas S.M."/>
            <person name="Steele R.E."/>
            <person name="Finnerty J.R."/>
            <person name="Technau U."/>
            <person name="Martindale M.Q."/>
            <person name="Rokhsar D.S."/>
        </authorList>
    </citation>
    <scope>NUCLEOTIDE SEQUENCE [LARGE SCALE GENOMIC DNA]</scope>
    <source>
        <strain evidence="7">CH2 X CH6</strain>
    </source>
</reference>
<dbReference type="Gene3D" id="6.10.140.210">
    <property type="match status" value="1"/>
</dbReference>
<dbReference type="EMBL" id="DS469559">
    <property type="protein sequence ID" value="EDO42942.1"/>
    <property type="molecule type" value="Genomic_DNA"/>
</dbReference>
<dbReference type="CDD" id="cd06745">
    <property type="entry name" value="PDZ_SIPA1-like"/>
    <property type="match status" value="1"/>
</dbReference>
<dbReference type="AlphaFoldDB" id="A7S022"/>
<dbReference type="GO" id="GO:0005096">
    <property type="term" value="F:GTPase activator activity"/>
    <property type="evidence" value="ECO:0000318"/>
    <property type="project" value="GO_Central"/>
</dbReference>
<dbReference type="GO" id="GO:0051056">
    <property type="term" value="P:regulation of small GTPase mediated signal transduction"/>
    <property type="evidence" value="ECO:0007669"/>
    <property type="project" value="InterPro"/>
</dbReference>